<evidence type="ECO:0000313" key="3">
    <source>
        <dbReference type="EMBL" id="KAL3880714.1"/>
    </source>
</evidence>
<dbReference type="EMBL" id="JBJQND010000004">
    <property type="protein sequence ID" value="KAL3880714.1"/>
    <property type="molecule type" value="Genomic_DNA"/>
</dbReference>
<comment type="caution">
    <text evidence="3">The sequence shown here is derived from an EMBL/GenBank/DDBJ whole genome shotgun (WGS) entry which is preliminary data.</text>
</comment>
<protein>
    <recommendedName>
        <fullName evidence="2">ELMO domain-containing protein</fullName>
    </recommendedName>
</protein>
<dbReference type="Pfam" id="PF04727">
    <property type="entry name" value="ELMO_CED12"/>
    <property type="match status" value="1"/>
</dbReference>
<dbReference type="InterPro" id="IPR006816">
    <property type="entry name" value="ELMO_dom"/>
</dbReference>
<name>A0ABD3X395_SINWO</name>
<reference evidence="3 4" key="1">
    <citation type="submission" date="2024-11" db="EMBL/GenBank/DDBJ databases">
        <title>Chromosome-level genome assembly of the freshwater bivalve Anodonta woodiana.</title>
        <authorList>
            <person name="Chen X."/>
        </authorList>
    </citation>
    <scope>NUCLEOTIDE SEQUENCE [LARGE SCALE GENOMIC DNA]</scope>
    <source>
        <strain evidence="3">MN2024</strain>
        <tissue evidence="3">Gills</tissue>
    </source>
</reference>
<dbReference type="EMBL" id="JBJQND010000004">
    <property type="protein sequence ID" value="KAL3880715.1"/>
    <property type="molecule type" value="Genomic_DNA"/>
</dbReference>
<organism evidence="3 4">
    <name type="scientific">Sinanodonta woodiana</name>
    <name type="common">Chinese pond mussel</name>
    <name type="synonym">Anodonta woodiana</name>
    <dbReference type="NCBI Taxonomy" id="1069815"/>
    <lineage>
        <taxon>Eukaryota</taxon>
        <taxon>Metazoa</taxon>
        <taxon>Spiralia</taxon>
        <taxon>Lophotrochozoa</taxon>
        <taxon>Mollusca</taxon>
        <taxon>Bivalvia</taxon>
        <taxon>Autobranchia</taxon>
        <taxon>Heteroconchia</taxon>
        <taxon>Palaeoheterodonta</taxon>
        <taxon>Unionida</taxon>
        <taxon>Unionoidea</taxon>
        <taxon>Unionidae</taxon>
        <taxon>Unioninae</taxon>
        <taxon>Sinanodonta</taxon>
    </lineage>
</organism>
<dbReference type="PANTHER" id="PTHR12771:SF51">
    <property type="entry name" value="LD01482P"/>
    <property type="match status" value="1"/>
</dbReference>
<dbReference type="PANTHER" id="PTHR12771">
    <property type="entry name" value="ENGULFMENT AND CELL MOTILITY"/>
    <property type="match status" value="1"/>
</dbReference>
<feature type="chain" id="PRO_5044725240" description="ELMO domain-containing protein" evidence="1">
    <location>
        <begin position="31"/>
        <end position="302"/>
    </location>
</feature>
<sequence length="302" mass="35649">MLTELWGSLWAHLFFLLRPMLKWVLNRVTGKCELLRITYQYSQGAERTQNIEDSLKQSKRSELNQLTIEDSPNISNAVLQVMAVKNIIPEVHPQFENSFRTCLLQICGYRELLTNVEQLRKTKYNSDNPEHEKTLMHLWKLLMPDDELQTRVSEQWKFIGFQGNDPQTDFRGMGLLGLHQLIHFASKHNAEARKILQKSHHPKLGYSYAIVGINMTDLVYDLLKKGHMKTHFYNKIYGKAAIEEFHEVYCHVFYEFDKFWYSENPKDIMEFGQIREKYRKKLVHSLKQPNTVLVSGLEKRND</sequence>
<dbReference type="AlphaFoldDB" id="A0ABD3X395"/>
<proteinExistence type="predicted"/>
<feature type="domain" description="ELMO" evidence="2">
    <location>
        <begin position="130"/>
        <end position="286"/>
    </location>
</feature>
<dbReference type="Proteomes" id="UP001634394">
    <property type="component" value="Unassembled WGS sequence"/>
</dbReference>
<evidence type="ECO:0000256" key="1">
    <source>
        <dbReference type="SAM" id="SignalP"/>
    </source>
</evidence>
<evidence type="ECO:0000259" key="2">
    <source>
        <dbReference type="PROSITE" id="PS51335"/>
    </source>
</evidence>
<feature type="signal peptide" evidence="1">
    <location>
        <begin position="1"/>
        <end position="30"/>
    </location>
</feature>
<dbReference type="InterPro" id="IPR050868">
    <property type="entry name" value="ELMO_domain-containing"/>
</dbReference>
<keyword evidence="1" id="KW-0732">Signal</keyword>
<dbReference type="PROSITE" id="PS51335">
    <property type="entry name" value="ELMO"/>
    <property type="match status" value="1"/>
</dbReference>
<accession>A0ABD3X395</accession>
<evidence type="ECO:0000313" key="4">
    <source>
        <dbReference type="Proteomes" id="UP001634394"/>
    </source>
</evidence>
<keyword evidence="4" id="KW-1185">Reference proteome</keyword>
<gene>
    <name evidence="3" type="ORF">ACJMK2_032933</name>
</gene>